<keyword evidence="3" id="KW-1185">Reference proteome</keyword>
<protein>
    <submittedName>
        <fullName evidence="2">CoA transferase</fullName>
    </submittedName>
</protein>
<name>A0ABX1N3V6_9RHOO</name>
<evidence type="ECO:0000313" key="3">
    <source>
        <dbReference type="Proteomes" id="UP000601990"/>
    </source>
</evidence>
<dbReference type="InterPro" id="IPR003673">
    <property type="entry name" value="CoA-Trfase_fam_III"/>
</dbReference>
<accession>A0ABX1N3V6</accession>
<organism evidence="2 3">
    <name type="scientific">Aromatoleum buckelii</name>
    <dbReference type="NCBI Taxonomy" id="200254"/>
    <lineage>
        <taxon>Bacteria</taxon>
        <taxon>Pseudomonadati</taxon>
        <taxon>Pseudomonadota</taxon>
        <taxon>Betaproteobacteria</taxon>
        <taxon>Rhodocyclales</taxon>
        <taxon>Rhodocyclaceae</taxon>
        <taxon>Aromatoleum</taxon>
    </lineage>
</organism>
<sequence>MGQDFSRFRVLDMTGELGPYAAKMFAGLGADVIHVESPAGDPLRRVGPWFGDRRDSQASLQYLYYNAGKRGIAVDLEHEAGRTAFQRLCDGADLLIESCRPGYLDGLGLSYEVLSGDNARLVQTSITPFGRTGPMAASPGSDLTCSALSGFLYLAGVEGDKPVRAPDNQAYRMAEAYAAVGSAIALFSAQRTGRGQVVDVACIEAQAMALENAAQFWDLEGKIRRGRGREAGSATLHPCADGFIALVAIMGRNKPMWTPFVRWMEAERVEEWEVLDDDKWIDYAYRTSEEGYATFCRVFERYTGTRSKAYLYETGQRFNVAVTPVSDGRDLLANPQLAHRGFWQTQFNDTLGADVTYPGAPYEFGEMQWRLGRNAPRLGEHTREVLAECGYSAAEIDNLVREGAVYAEQR</sequence>
<dbReference type="InterPro" id="IPR050483">
    <property type="entry name" value="CoA-transferase_III_domain"/>
</dbReference>
<proteinExistence type="predicted"/>
<comment type="caution">
    <text evidence="2">The sequence shown here is derived from an EMBL/GenBank/DDBJ whole genome shotgun (WGS) entry which is preliminary data.</text>
</comment>
<dbReference type="InterPro" id="IPR023606">
    <property type="entry name" value="CoA-Trfase_III_dom_1_sf"/>
</dbReference>
<dbReference type="EMBL" id="WTVH01000021">
    <property type="protein sequence ID" value="NMF93958.1"/>
    <property type="molecule type" value="Genomic_DNA"/>
</dbReference>
<dbReference type="RefSeq" id="WP_169199205.1">
    <property type="nucleotide sequence ID" value="NZ_WTVH02000009.1"/>
</dbReference>
<dbReference type="SUPFAM" id="SSF89796">
    <property type="entry name" value="CoA-transferase family III (CaiB/BaiF)"/>
    <property type="match status" value="1"/>
</dbReference>
<dbReference type="GO" id="GO:0016740">
    <property type="term" value="F:transferase activity"/>
    <property type="evidence" value="ECO:0007669"/>
    <property type="project" value="UniProtKB-KW"/>
</dbReference>
<dbReference type="Gene3D" id="3.40.50.10540">
    <property type="entry name" value="Crotonobetainyl-coa:carnitine coa-transferase, domain 1"/>
    <property type="match status" value="1"/>
</dbReference>
<dbReference type="Gene3D" id="3.30.1540.10">
    <property type="entry name" value="formyl-coa transferase, domain 3"/>
    <property type="match status" value="1"/>
</dbReference>
<gene>
    <name evidence="2" type="ORF">GO608_11520</name>
</gene>
<dbReference type="PANTHER" id="PTHR48207:SF4">
    <property type="entry name" value="BLL6097 PROTEIN"/>
    <property type="match status" value="1"/>
</dbReference>
<dbReference type="InterPro" id="IPR044855">
    <property type="entry name" value="CoA-Trfase_III_dom3_sf"/>
</dbReference>
<dbReference type="Pfam" id="PF02515">
    <property type="entry name" value="CoA_transf_3"/>
    <property type="match status" value="1"/>
</dbReference>
<reference evidence="2" key="1">
    <citation type="submission" date="2019-12" db="EMBL/GenBank/DDBJ databases">
        <title>Comparative genomics gives insights into the taxonomy of the Azoarcus-Aromatoleum group and reveals separate origins of nif in the plant-associated Azoarcus and non-plant-associated Aromatoleum sub-groups.</title>
        <authorList>
            <person name="Lafos M."/>
            <person name="Maluk M."/>
            <person name="Batista M."/>
            <person name="Junghare M."/>
            <person name="Carmona M."/>
            <person name="Faoro H."/>
            <person name="Cruz L.M."/>
            <person name="Battistoni F."/>
            <person name="De Souza E."/>
            <person name="Pedrosa F."/>
            <person name="Chen W.-M."/>
            <person name="Poole P.S."/>
            <person name="Dixon R.A."/>
            <person name="James E.K."/>
        </authorList>
    </citation>
    <scope>NUCLEOTIDE SEQUENCE</scope>
    <source>
        <strain evidence="2">U120</strain>
    </source>
</reference>
<keyword evidence="1 2" id="KW-0808">Transferase</keyword>
<evidence type="ECO:0000256" key="1">
    <source>
        <dbReference type="ARBA" id="ARBA00022679"/>
    </source>
</evidence>
<dbReference type="Proteomes" id="UP000601990">
    <property type="component" value="Unassembled WGS sequence"/>
</dbReference>
<evidence type="ECO:0000313" key="2">
    <source>
        <dbReference type="EMBL" id="NMF93958.1"/>
    </source>
</evidence>
<dbReference type="PANTHER" id="PTHR48207">
    <property type="entry name" value="SUCCINATE--HYDROXYMETHYLGLUTARATE COA-TRANSFERASE"/>
    <property type="match status" value="1"/>
</dbReference>